<gene>
    <name evidence="2" type="ORF">GQX73_g755</name>
</gene>
<accession>A0A7C8J3B9</accession>
<feature type="region of interest" description="Disordered" evidence="1">
    <location>
        <begin position="171"/>
        <end position="223"/>
    </location>
</feature>
<proteinExistence type="predicted"/>
<feature type="compositionally biased region" description="Basic and acidic residues" evidence="1">
    <location>
        <begin position="270"/>
        <end position="287"/>
    </location>
</feature>
<keyword evidence="3" id="KW-1185">Reference proteome</keyword>
<evidence type="ECO:0000313" key="3">
    <source>
        <dbReference type="Proteomes" id="UP000481858"/>
    </source>
</evidence>
<dbReference type="OrthoDB" id="2139939at2759"/>
<dbReference type="InParanoid" id="A0A7C8J3B9"/>
<feature type="compositionally biased region" description="Basic residues" evidence="1">
    <location>
        <begin position="28"/>
        <end position="37"/>
    </location>
</feature>
<evidence type="ECO:0000313" key="2">
    <source>
        <dbReference type="EMBL" id="KAF2972842.1"/>
    </source>
</evidence>
<feature type="compositionally biased region" description="Acidic residues" evidence="1">
    <location>
        <begin position="202"/>
        <end position="213"/>
    </location>
</feature>
<name>A0A7C8J3B9_9PEZI</name>
<dbReference type="EMBL" id="WUBL01000004">
    <property type="protein sequence ID" value="KAF2972842.1"/>
    <property type="molecule type" value="Genomic_DNA"/>
</dbReference>
<dbReference type="PANTHER" id="PTHR34117">
    <property type="entry name" value="STYLE CELL-CYCLE INHIBITOR 1"/>
    <property type="match status" value="1"/>
</dbReference>
<reference evidence="2 3" key="1">
    <citation type="submission" date="2019-12" db="EMBL/GenBank/DDBJ databases">
        <title>Draft genome sequence of the ascomycete Xylaria multiplex DSM 110363.</title>
        <authorList>
            <person name="Buettner E."/>
            <person name="Kellner H."/>
        </authorList>
    </citation>
    <scope>NUCLEOTIDE SEQUENCE [LARGE SCALE GENOMIC DNA]</scope>
    <source>
        <strain evidence="2 3">DSM 110363</strain>
    </source>
</reference>
<comment type="caution">
    <text evidence="2">The sequence shown here is derived from an EMBL/GenBank/DDBJ whole genome shotgun (WGS) entry which is preliminary data.</text>
</comment>
<feature type="compositionally biased region" description="Basic and acidic residues" evidence="1">
    <location>
        <begin position="295"/>
        <end position="307"/>
    </location>
</feature>
<feature type="compositionally biased region" description="Basic and acidic residues" evidence="1">
    <location>
        <begin position="1"/>
        <end position="27"/>
    </location>
</feature>
<dbReference type="PANTHER" id="PTHR34117:SF1">
    <property type="entry name" value="STYLE CELL-CYCLE INHIBITOR 1"/>
    <property type="match status" value="1"/>
</dbReference>
<sequence>MDDPIHDSRPVHRSERKRPHEHDADGRRMRRRSRSRSPHGDTRNSAGHHKESRSRSLTRHRHSYRRRDDTHRHRPYHASTTSHQERAPKLPYDARSLSRSTDFDTFRLLFARYLDIQKQIDIATLDEREARGRWKSFVSKWNSCELAEGWYRPETFEDVMLDLNGVEDKLEGRRRHERQRDSFTKQIETHDREASADLQSQDTEEEDENDDDNGYGPMLPTQGNLHHATRIAKSLSQTKHGPGIPGLSDLTLRREVEASDRDDARALLRQERKADRTLQKERLDELAPRANAGTQERKIEKRREVRDANTSFANAKSSNEMPELADADLMGGDGGGLEEYKRLKREAERKKTEREVRREEVWRAKKEEREERAREYREREAHTVDMLREIAKSRFG</sequence>
<evidence type="ECO:0000256" key="1">
    <source>
        <dbReference type="SAM" id="MobiDB-lite"/>
    </source>
</evidence>
<feature type="region of interest" description="Disordered" evidence="1">
    <location>
        <begin position="1"/>
        <end position="89"/>
    </location>
</feature>
<protein>
    <recommendedName>
        <fullName evidence="4">RNA helicase HEL117</fullName>
    </recommendedName>
</protein>
<feature type="region of interest" description="Disordered" evidence="1">
    <location>
        <begin position="270"/>
        <end position="364"/>
    </location>
</feature>
<feature type="compositionally biased region" description="Basic and acidic residues" evidence="1">
    <location>
        <begin position="178"/>
        <end position="195"/>
    </location>
</feature>
<dbReference type="Proteomes" id="UP000481858">
    <property type="component" value="Unassembled WGS sequence"/>
</dbReference>
<feature type="compositionally biased region" description="Basic residues" evidence="1">
    <location>
        <begin position="46"/>
        <end position="65"/>
    </location>
</feature>
<organism evidence="2 3">
    <name type="scientific">Xylaria multiplex</name>
    <dbReference type="NCBI Taxonomy" id="323545"/>
    <lineage>
        <taxon>Eukaryota</taxon>
        <taxon>Fungi</taxon>
        <taxon>Dikarya</taxon>
        <taxon>Ascomycota</taxon>
        <taxon>Pezizomycotina</taxon>
        <taxon>Sordariomycetes</taxon>
        <taxon>Xylariomycetidae</taxon>
        <taxon>Xylariales</taxon>
        <taxon>Xylariaceae</taxon>
        <taxon>Xylaria</taxon>
    </lineage>
</organism>
<feature type="compositionally biased region" description="Polar residues" evidence="1">
    <location>
        <begin position="308"/>
        <end position="320"/>
    </location>
</feature>
<evidence type="ECO:0008006" key="4">
    <source>
        <dbReference type="Google" id="ProtNLM"/>
    </source>
</evidence>
<feature type="compositionally biased region" description="Basic and acidic residues" evidence="1">
    <location>
        <begin position="338"/>
        <end position="364"/>
    </location>
</feature>
<dbReference type="InterPro" id="IPR044688">
    <property type="entry name" value="SCI-1-like"/>
</dbReference>
<dbReference type="AlphaFoldDB" id="A0A7C8J3B9"/>